<protein>
    <submittedName>
        <fullName evidence="2">Uncharacterized protein</fullName>
    </submittedName>
</protein>
<comment type="caution">
    <text evidence="2">The sequence shown here is derived from an EMBL/GenBank/DDBJ whole genome shotgun (WGS) entry which is preliminary data.</text>
</comment>
<feature type="region of interest" description="Disordered" evidence="1">
    <location>
        <begin position="22"/>
        <end position="44"/>
    </location>
</feature>
<reference evidence="2" key="1">
    <citation type="journal article" date="2019" name="bioRxiv">
        <title>The Genome of the Zebra Mussel, Dreissena polymorpha: A Resource for Invasive Species Research.</title>
        <authorList>
            <person name="McCartney M.A."/>
            <person name="Auch B."/>
            <person name="Kono T."/>
            <person name="Mallez S."/>
            <person name="Zhang Y."/>
            <person name="Obille A."/>
            <person name="Becker A."/>
            <person name="Abrahante J.E."/>
            <person name="Garbe J."/>
            <person name="Badalamenti J.P."/>
            <person name="Herman A."/>
            <person name="Mangelson H."/>
            <person name="Liachko I."/>
            <person name="Sullivan S."/>
            <person name="Sone E.D."/>
            <person name="Koren S."/>
            <person name="Silverstein K.A.T."/>
            <person name="Beckman K.B."/>
            <person name="Gohl D.M."/>
        </authorList>
    </citation>
    <scope>NUCLEOTIDE SEQUENCE</scope>
    <source>
        <strain evidence="2">Duluth1</strain>
        <tissue evidence="2">Whole animal</tissue>
    </source>
</reference>
<organism evidence="2 3">
    <name type="scientific">Dreissena polymorpha</name>
    <name type="common">Zebra mussel</name>
    <name type="synonym">Mytilus polymorpha</name>
    <dbReference type="NCBI Taxonomy" id="45954"/>
    <lineage>
        <taxon>Eukaryota</taxon>
        <taxon>Metazoa</taxon>
        <taxon>Spiralia</taxon>
        <taxon>Lophotrochozoa</taxon>
        <taxon>Mollusca</taxon>
        <taxon>Bivalvia</taxon>
        <taxon>Autobranchia</taxon>
        <taxon>Heteroconchia</taxon>
        <taxon>Euheterodonta</taxon>
        <taxon>Imparidentia</taxon>
        <taxon>Neoheterodontei</taxon>
        <taxon>Myida</taxon>
        <taxon>Dreissenoidea</taxon>
        <taxon>Dreissenidae</taxon>
        <taxon>Dreissena</taxon>
    </lineage>
</organism>
<name>A0A9D4BCJ1_DREPO</name>
<sequence length="57" mass="6662">MRPIIRPNGMMVCISYANSVRKETGQKSPTPMRMKMKEHSPTLTNNRWATQFTRTLH</sequence>
<evidence type="ECO:0000313" key="3">
    <source>
        <dbReference type="Proteomes" id="UP000828390"/>
    </source>
</evidence>
<accession>A0A9D4BCJ1</accession>
<evidence type="ECO:0000256" key="1">
    <source>
        <dbReference type="SAM" id="MobiDB-lite"/>
    </source>
</evidence>
<gene>
    <name evidence="2" type="ORF">DPMN_194644</name>
</gene>
<dbReference type="AlphaFoldDB" id="A0A9D4BCJ1"/>
<keyword evidence="3" id="KW-1185">Reference proteome</keyword>
<reference evidence="2" key="2">
    <citation type="submission" date="2020-11" db="EMBL/GenBank/DDBJ databases">
        <authorList>
            <person name="McCartney M.A."/>
            <person name="Auch B."/>
            <person name="Kono T."/>
            <person name="Mallez S."/>
            <person name="Becker A."/>
            <person name="Gohl D.M."/>
            <person name="Silverstein K.A.T."/>
            <person name="Koren S."/>
            <person name="Bechman K.B."/>
            <person name="Herman A."/>
            <person name="Abrahante J.E."/>
            <person name="Garbe J."/>
        </authorList>
    </citation>
    <scope>NUCLEOTIDE SEQUENCE</scope>
    <source>
        <strain evidence="2">Duluth1</strain>
        <tissue evidence="2">Whole animal</tissue>
    </source>
</reference>
<evidence type="ECO:0000313" key="2">
    <source>
        <dbReference type="EMBL" id="KAH3689755.1"/>
    </source>
</evidence>
<dbReference type="Proteomes" id="UP000828390">
    <property type="component" value="Unassembled WGS sequence"/>
</dbReference>
<proteinExistence type="predicted"/>
<dbReference type="EMBL" id="JAIWYP010000097">
    <property type="protein sequence ID" value="KAH3689755.1"/>
    <property type="molecule type" value="Genomic_DNA"/>
</dbReference>